<dbReference type="EMBL" id="CP061799">
    <property type="protein sequence ID" value="QTA82862.1"/>
    <property type="molecule type" value="Genomic_DNA"/>
</dbReference>
<dbReference type="KEGG" id="dli:dnl_52470"/>
<dbReference type="RefSeq" id="WP_207688736.1">
    <property type="nucleotide sequence ID" value="NZ_CP061799.1"/>
</dbReference>
<accession>A0A975BCJ4</accession>
<sequence length="358" mass="42136">MIELETEETKKLWDILKANEHISSGNPNLRTYLLKNCGVEKICYKIKLDDQTNSFVLCLCTELENPEFKIKGKPAFIVFWENYKILFPDTLYEQQTAFINSIIARWESSRNHKPKPVQKKEEKTGHIKFDKKIISDFDQDDLAAAFKNGFQGARGAFGFSMGSMDSRILETYFFHRFISEYKIRRKDEEYRQCRLFVNPSDIKKDAPVLLAKLENDIDCRIEDWFENKYSHDLIILIRKNFKITNNDMEPMVINFWNHVINISGNLRNQCFVALWLNGTDPAFDLGLERFTALPIKDPVDTKWLNDWFSGKLHKMEIKKEVIEQKLELLKDYQGDVHLTYLQMETIIKQLQGGLEHND</sequence>
<reference evidence="1" key="1">
    <citation type="journal article" date="2021" name="Microb. Physiol.">
        <title>Proteogenomic Insights into the Physiology of Marine, Sulfate-Reducing, Filamentous Desulfonema limicola and Desulfonema magnum.</title>
        <authorList>
            <person name="Schnaars V."/>
            <person name="Wohlbrand L."/>
            <person name="Scheve S."/>
            <person name="Hinrichs C."/>
            <person name="Reinhardt R."/>
            <person name="Rabus R."/>
        </authorList>
    </citation>
    <scope>NUCLEOTIDE SEQUENCE</scope>
    <source>
        <strain evidence="1">5ac10</strain>
    </source>
</reference>
<proteinExistence type="predicted"/>
<gene>
    <name evidence="1" type="ORF">dnl_52470</name>
</gene>
<name>A0A975BCJ4_9BACT</name>
<evidence type="ECO:0000313" key="1">
    <source>
        <dbReference type="EMBL" id="QTA82862.1"/>
    </source>
</evidence>
<dbReference type="AlphaFoldDB" id="A0A975BCJ4"/>
<keyword evidence="2" id="KW-1185">Reference proteome</keyword>
<evidence type="ECO:0000313" key="2">
    <source>
        <dbReference type="Proteomes" id="UP000663720"/>
    </source>
</evidence>
<organism evidence="1 2">
    <name type="scientific">Desulfonema limicola</name>
    <dbReference type="NCBI Taxonomy" id="45656"/>
    <lineage>
        <taxon>Bacteria</taxon>
        <taxon>Pseudomonadati</taxon>
        <taxon>Thermodesulfobacteriota</taxon>
        <taxon>Desulfobacteria</taxon>
        <taxon>Desulfobacterales</taxon>
        <taxon>Desulfococcaceae</taxon>
        <taxon>Desulfonema</taxon>
    </lineage>
</organism>
<protein>
    <submittedName>
        <fullName evidence="1">Uncharacterized protein</fullName>
    </submittedName>
</protein>
<dbReference type="Proteomes" id="UP000663720">
    <property type="component" value="Chromosome"/>
</dbReference>